<dbReference type="STRING" id="1184609.KILIM_077_00060"/>
<reference evidence="1 2" key="1">
    <citation type="submission" date="2012-08" db="EMBL/GenBank/DDBJ databases">
        <title>Whole genome shotgun sequence of Kineosphaera limosa NBRC 100340.</title>
        <authorList>
            <person name="Yoshida I."/>
            <person name="Isaki S."/>
            <person name="Hosoyama A."/>
            <person name="Tsuchikane K."/>
            <person name="Katsumata H."/>
            <person name="Ando Y."/>
            <person name="Ohji S."/>
            <person name="Hamada M."/>
            <person name="Tamura T."/>
            <person name="Yamazoe A."/>
            <person name="Yamazaki S."/>
            <person name="Fujita N."/>
        </authorList>
    </citation>
    <scope>NUCLEOTIDE SEQUENCE [LARGE SCALE GENOMIC DNA]</scope>
    <source>
        <strain evidence="1 2">NBRC 100340</strain>
    </source>
</reference>
<dbReference type="RefSeq" id="WP_006594181.1">
    <property type="nucleotide sequence ID" value="NZ_BAHD01000077.1"/>
</dbReference>
<evidence type="ECO:0000313" key="1">
    <source>
        <dbReference type="EMBL" id="GAB97649.1"/>
    </source>
</evidence>
<dbReference type="EMBL" id="BAHD01000077">
    <property type="protein sequence ID" value="GAB97649.1"/>
    <property type="molecule type" value="Genomic_DNA"/>
</dbReference>
<keyword evidence="2" id="KW-1185">Reference proteome</keyword>
<dbReference type="OrthoDB" id="9862133at2"/>
<organism evidence="1 2">
    <name type="scientific">Kineosphaera limosa NBRC 100340</name>
    <dbReference type="NCBI Taxonomy" id="1184609"/>
    <lineage>
        <taxon>Bacteria</taxon>
        <taxon>Bacillati</taxon>
        <taxon>Actinomycetota</taxon>
        <taxon>Actinomycetes</taxon>
        <taxon>Micrococcales</taxon>
        <taxon>Dermatophilaceae</taxon>
        <taxon>Kineosphaera</taxon>
    </lineage>
</organism>
<name>K6XFM7_9MICO</name>
<protein>
    <submittedName>
        <fullName evidence="1">Uncharacterized protein</fullName>
    </submittedName>
</protein>
<dbReference type="AlphaFoldDB" id="K6XFM7"/>
<comment type="caution">
    <text evidence="1">The sequence shown here is derived from an EMBL/GenBank/DDBJ whole genome shotgun (WGS) entry which is preliminary data.</text>
</comment>
<gene>
    <name evidence="1" type="ORF">KILIM_077_00060</name>
</gene>
<dbReference type="Proteomes" id="UP000008366">
    <property type="component" value="Unassembled WGS sequence"/>
</dbReference>
<evidence type="ECO:0000313" key="2">
    <source>
        <dbReference type="Proteomes" id="UP000008366"/>
    </source>
</evidence>
<proteinExistence type="predicted"/>
<accession>K6XFM7</accession>
<sequence length="81" mass="8882">MYSMCASRVDDGYRYTVIDGAGHVLDSRTSARVYRGAVVALSEMSEHASVWSWHPTPDAARNAAATLRRKRPEILVSAVTS</sequence>